<sequence>VFLIKQKNDKQSSSTPSQTPPNNNQDPPSKNPKSSAEQIKEKLKTYLKIDNYLNLPECQSDGDKLVVVLYKEGKAVGKENYSFATMTEKDKQEIEELSQQILFGRPGKPEQKYWEFTSKKNQEIISVFIVDNHPALINLTIHKRKLYLATGIDKIKIEIISKNGLDFKCKFVELEDQITFAPFS</sequence>
<keyword evidence="2" id="KW-1185">Reference proteome</keyword>
<dbReference type="EMBL" id="CAJVQC010094555">
    <property type="protein sequence ID" value="CAG8827874.1"/>
    <property type="molecule type" value="Genomic_DNA"/>
</dbReference>
<dbReference type="Proteomes" id="UP000789920">
    <property type="component" value="Unassembled WGS sequence"/>
</dbReference>
<reference evidence="1" key="1">
    <citation type="submission" date="2021-06" db="EMBL/GenBank/DDBJ databases">
        <authorList>
            <person name="Kallberg Y."/>
            <person name="Tangrot J."/>
            <person name="Rosling A."/>
        </authorList>
    </citation>
    <scope>NUCLEOTIDE SEQUENCE</scope>
    <source>
        <strain evidence="1">MA461A</strain>
    </source>
</reference>
<organism evidence="1 2">
    <name type="scientific">Racocetra persica</name>
    <dbReference type="NCBI Taxonomy" id="160502"/>
    <lineage>
        <taxon>Eukaryota</taxon>
        <taxon>Fungi</taxon>
        <taxon>Fungi incertae sedis</taxon>
        <taxon>Mucoromycota</taxon>
        <taxon>Glomeromycotina</taxon>
        <taxon>Glomeromycetes</taxon>
        <taxon>Diversisporales</taxon>
        <taxon>Gigasporaceae</taxon>
        <taxon>Racocetra</taxon>
    </lineage>
</organism>
<feature type="non-terminal residue" evidence="1">
    <location>
        <position position="1"/>
    </location>
</feature>
<evidence type="ECO:0000313" key="1">
    <source>
        <dbReference type="EMBL" id="CAG8827874.1"/>
    </source>
</evidence>
<feature type="non-terminal residue" evidence="1">
    <location>
        <position position="184"/>
    </location>
</feature>
<comment type="caution">
    <text evidence="1">The sequence shown here is derived from an EMBL/GenBank/DDBJ whole genome shotgun (WGS) entry which is preliminary data.</text>
</comment>
<proteinExistence type="predicted"/>
<accession>A0ACA9S5V0</accession>
<evidence type="ECO:0000313" key="2">
    <source>
        <dbReference type="Proteomes" id="UP000789920"/>
    </source>
</evidence>
<name>A0ACA9S5V0_9GLOM</name>
<protein>
    <submittedName>
        <fullName evidence="1">21084_t:CDS:1</fullName>
    </submittedName>
</protein>
<gene>
    <name evidence="1" type="ORF">RPERSI_LOCUS27085</name>
</gene>